<gene>
    <name evidence="2" type="ORF">CO137_00755</name>
</gene>
<comment type="caution">
    <text evidence="2">The sequence shown here is derived from an EMBL/GenBank/DDBJ whole genome shotgun (WGS) entry which is preliminary data.</text>
</comment>
<dbReference type="Pfam" id="PF09136">
    <property type="entry name" value="Glucodextran_B"/>
    <property type="match status" value="1"/>
</dbReference>
<protein>
    <recommendedName>
        <fullName evidence="4">HTH cro/C1-type domain-containing protein</fullName>
    </recommendedName>
</protein>
<feature type="transmembrane region" description="Helical" evidence="1">
    <location>
        <begin position="120"/>
        <end position="139"/>
    </location>
</feature>
<evidence type="ECO:0000313" key="2">
    <source>
        <dbReference type="EMBL" id="PJA90261.1"/>
    </source>
</evidence>
<accession>A0A2M7Z7H5</accession>
<organism evidence="2 3">
    <name type="scientific">Candidatus Magasanikbacteria bacterium CG_4_9_14_3_um_filter_32_9</name>
    <dbReference type="NCBI Taxonomy" id="1974644"/>
    <lineage>
        <taxon>Bacteria</taxon>
        <taxon>Candidatus Magasanikiibacteriota</taxon>
    </lineage>
</organism>
<dbReference type="Gene3D" id="2.60.40.10">
    <property type="entry name" value="Immunoglobulins"/>
    <property type="match status" value="1"/>
</dbReference>
<name>A0A2M7Z7H5_9BACT</name>
<reference evidence="3" key="1">
    <citation type="submission" date="2017-09" db="EMBL/GenBank/DDBJ databases">
        <title>Depth-based differentiation of microbial function through sediment-hosted aquifers and enrichment of novel symbionts in the deep terrestrial subsurface.</title>
        <authorList>
            <person name="Probst A.J."/>
            <person name="Ladd B."/>
            <person name="Jarett J.K."/>
            <person name="Geller-Mcgrath D.E."/>
            <person name="Sieber C.M.K."/>
            <person name="Emerson J.B."/>
            <person name="Anantharaman K."/>
            <person name="Thomas B.C."/>
            <person name="Malmstrom R."/>
            <person name="Stieglmeier M."/>
            <person name="Klingl A."/>
            <person name="Woyke T."/>
            <person name="Ryan C.M."/>
            <person name="Banfield J.F."/>
        </authorList>
    </citation>
    <scope>NUCLEOTIDE SEQUENCE [LARGE SCALE GENOMIC DNA]</scope>
</reference>
<dbReference type="Gene3D" id="1.10.260.40">
    <property type="entry name" value="lambda repressor-like DNA-binding domains"/>
    <property type="match status" value="1"/>
</dbReference>
<sequence>MIYMMKNSKIQEEVFESDDLIILEICLKLKDERIYSKIDLDTVAKKTKISRSYLEIIESGELDNLPFADIYTKFFIKKYANYLEVKIPPELDSIFTKKYSEPTTYNQKEMPYSSHNLPRILRIVLVLMVILIFFGYLGFQVQNILKPPTLILYSPENGKITQEYTTEIHGKTNPEISVFINGKIVKTSETGEFTETINLNKGLNTIVISAKKKYGKTITDTRYVILKENQEFSYTE</sequence>
<dbReference type="Proteomes" id="UP000230843">
    <property type="component" value="Unassembled WGS sequence"/>
</dbReference>
<evidence type="ECO:0000256" key="1">
    <source>
        <dbReference type="SAM" id="Phobius"/>
    </source>
</evidence>
<dbReference type="InterPro" id="IPR010982">
    <property type="entry name" value="Lambda_DNA-bd_dom_sf"/>
</dbReference>
<dbReference type="Pfam" id="PF13413">
    <property type="entry name" value="HTH_25"/>
    <property type="match status" value="1"/>
</dbReference>
<evidence type="ECO:0000313" key="3">
    <source>
        <dbReference type="Proteomes" id="UP000230843"/>
    </source>
</evidence>
<dbReference type="AlphaFoldDB" id="A0A2M7Z7H5"/>
<dbReference type="GO" id="GO:0003677">
    <property type="term" value="F:DNA binding"/>
    <property type="evidence" value="ECO:0007669"/>
    <property type="project" value="InterPro"/>
</dbReference>
<keyword evidence="1" id="KW-0812">Transmembrane</keyword>
<dbReference type="PANTHER" id="PTHR34475">
    <property type="match status" value="1"/>
</dbReference>
<keyword evidence="1" id="KW-0472">Membrane</keyword>
<dbReference type="EMBL" id="PFVJ01000017">
    <property type="protein sequence ID" value="PJA90261.1"/>
    <property type="molecule type" value="Genomic_DNA"/>
</dbReference>
<evidence type="ECO:0008006" key="4">
    <source>
        <dbReference type="Google" id="ProtNLM"/>
    </source>
</evidence>
<dbReference type="InterPro" id="IPR013783">
    <property type="entry name" value="Ig-like_fold"/>
</dbReference>
<proteinExistence type="predicted"/>
<dbReference type="InterPro" id="IPR050400">
    <property type="entry name" value="Bact_Cytoskel_RodZ"/>
</dbReference>
<keyword evidence="1" id="KW-1133">Transmembrane helix</keyword>
<dbReference type="PANTHER" id="PTHR34475:SF1">
    <property type="entry name" value="CYTOSKELETON PROTEIN RODZ"/>
    <property type="match status" value="1"/>
</dbReference>